<evidence type="ECO:0000256" key="3">
    <source>
        <dbReference type="ARBA" id="ARBA00022525"/>
    </source>
</evidence>
<evidence type="ECO:0000256" key="7">
    <source>
        <dbReference type="ARBA" id="ARBA00023295"/>
    </source>
</evidence>
<keyword evidence="5 9" id="KW-0378">Hydrolase</keyword>
<comment type="subcellular location">
    <subcellularLocation>
        <location evidence="1">Secreted</location>
    </subcellularLocation>
</comment>
<protein>
    <submittedName>
        <fullName evidence="10">Murein transglycosylase</fullName>
    </submittedName>
</protein>
<proteinExistence type="inferred from homology"/>
<evidence type="ECO:0000313" key="10">
    <source>
        <dbReference type="EMBL" id="KAF4332254.1"/>
    </source>
</evidence>
<evidence type="ECO:0000256" key="5">
    <source>
        <dbReference type="ARBA" id="ARBA00022801"/>
    </source>
</evidence>
<dbReference type="Proteomes" id="UP000730481">
    <property type="component" value="Unassembled WGS sequence"/>
</dbReference>
<evidence type="ECO:0000256" key="2">
    <source>
        <dbReference type="ARBA" id="ARBA00008834"/>
    </source>
</evidence>
<dbReference type="PANTHER" id="PTHR31736">
    <property type="match status" value="1"/>
</dbReference>
<evidence type="ECO:0000256" key="4">
    <source>
        <dbReference type="ARBA" id="ARBA00022729"/>
    </source>
</evidence>
<dbReference type="AlphaFoldDB" id="A0A9P5A5T0"/>
<evidence type="ECO:0000256" key="6">
    <source>
        <dbReference type="ARBA" id="ARBA00023180"/>
    </source>
</evidence>
<keyword evidence="8" id="KW-0961">Cell wall biogenesis/degradation</keyword>
<sequence length="350" mass="38137">MDSLLLIVTSDFEFYSKNGKGAIQGQGYIYRNLANTFRPRLIRLISPINTAVHDLILVDSPKFHIVFDFAQNLEVYHLTIRGANLGSYDGVDVVGTNYWVHDIEVTNRDECVSVKSPSNHALIENLVCNQAGSGISIGSLNVSASIANIHARNISIIQGNSIAFIKTYPGGSGYVTNVTFENFRSKASLYGLDINQYWQNTFEPDTGAVALSKLAFKNFTGSVANGAQRPPLFLLANDLSFATNVSVQDFNIWTESGTSIVNKISNIFGKGDDSYGTSDGIKSLAFGQAPTPYTSTYTITAKPTGWAVPLLPTWAAPSTGYGTDVPIPVYTPAALWEPEGDYNKHYWGTF</sequence>
<evidence type="ECO:0000256" key="8">
    <source>
        <dbReference type="ARBA" id="ARBA00023316"/>
    </source>
</evidence>
<keyword evidence="7 9" id="KW-0326">Glycosidase</keyword>
<comment type="caution">
    <text evidence="10">The sequence shown here is derived from an EMBL/GenBank/DDBJ whole genome shotgun (WGS) entry which is preliminary data.</text>
</comment>
<dbReference type="InterPro" id="IPR011050">
    <property type="entry name" value="Pectin_lyase_fold/virulence"/>
</dbReference>
<keyword evidence="3" id="KW-0964">Secreted</keyword>
<keyword evidence="4" id="KW-0732">Signal</keyword>
<keyword evidence="6" id="KW-0325">Glycoprotein</keyword>
<dbReference type="SUPFAM" id="SSF51126">
    <property type="entry name" value="Pectin lyase-like"/>
    <property type="match status" value="1"/>
</dbReference>
<dbReference type="InterPro" id="IPR000743">
    <property type="entry name" value="Glyco_hydro_28"/>
</dbReference>
<evidence type="ECO:0000256" key="9">
    <source>
        <dbReference type="RuleBase" id="RU361169"/>
    </source>
</evidence>
<dbReference type="EMBL" id="PVQB02001122">
    <property type="protein sequence ID" value="KAF4332254.1"/>
    <property type="molecule type" value="Genomic_DNA"/>
</dbReference>
<keyword evidence="11" id="KW-1185">Reference proteome</keyword>
<reference evidence="10" key="1">
    <citation type="journal article" date="2017" name="Mycologia">
        <title>Fusarium algeriense, sp. nov., a novel toxigenic crown rot pathogen of durum wheat from Algeria is nested in the Fusarium burgessii species complex.</title>
        <authorList>
            <person name="Laraba I."/>
            <person name="Keddad A."/>
            <person name="Boureghda H."/>
            <person name="Abdallah N."/>
            <person name="Vaughan M.M."/>
            <person name="Proctor R.H."/>
            <person name="Busman M."/>
            <person name="O'Donnell K."/>
        </authorList>
    </citation>
    <scope>NUCLEOTIDE SEQUENCE</scope>
    <source>
        <strain evidence="10">NRRL 25174</strain>
    </source>
</reference>
<gene>
    <name evidence="10" type="ORF">FBEOM_13954</name>
</gene>
<dbReference type="Gene3D" id="2.160.20.10">
    <property type="entry name" value="Single-stranded right-handed beta-helix, Pectin lyase-like"/>
    <property type="match status" value="1"/>
</dbReference>
<dbReference type="GO" id="GO:0004650">
    <property type="term" value="F:polygalacturonase activity"/>
    <property type="evidence" value="ECO:0007669"/>
    <property type="project" value="InterPro"/>
</dbReference>
<name>A0A9P5A5T0_9HYPO</name>
<dbReference type="OrthoDB" id="187139at2759"/>
<dbReference type="GO" id="GO:0005975">
    <property type="term" value="P:carbohydrate metabolic process"/>
    <property type="evidence" value="ECO:0007669"/>
    <property type="project" value="InterPro"/>
</dbReference>
<dbReference type="InterPro" id="IPR012334">
    <property type="entry name" value="Pectin_lyas_fold"/>
</dbReference>
<dbReference type="GO" id="GO:0005576">
    <property type="term" value="C:extracellular region"/>
    <property type="evidence" value="ECO:0007669"/>
    <property type="project" value="UniProtKB-SubCell"/>
</dbReference>
<dbReference type="Pfam" id="PF00295">
    <property type="entry name" value="Glyco_hydro_28"/>
    <property type="match status" value="1"/>
</dbReference>
<reference evidence="10" key="2">
    <citation type="submission" date="2020-02" db="EMBL/GenBank/DDBJ databases">
        <title>Identification and distribution of gene clusters putatively required for synthesis of sphingolipid metabolism inhibitors in phylogenetically diverse species of the filamentous fungus Fusarium.</title>
        <authorList>
            <person name="Kim H.-S."/>
            <person name="Busman M."/>
            <person name="Brown D.W."/>
            <person name="Divon H."/>
            <person name="Uhlig S."/>
            <person name="Proctor R.H."/>
        </authorList>
    </citation>
    <scope>NUCLEOTIDE SEQUENCE</scope>
    <source>
        <strain evidence="10">NRRL 25174</strain>
    </source>
</reference>
<accession>A0A9P5A5T0</accession>
<evidence type="ECO:0000256" key="1">
    <source>
        <dbReference type="ARBA" id="ARBA00004613"/>
    </source>
</evidence>
<evidence type="ECO:0000313" key="11">
    <source>
        <dbReference type="Proteomes" id="UP000730481"/>
    </source>
</evidence>
<organism evidence="10 11">
    <name type="scientific">Fusarium beomiforme</name>
    <dbReference type="NCBI Taxonomy" id="44412"/>
    <lineage>
        <taxon>Eukaryota</taxon>
        <taxon>Fungi</taxon>
        <taxon>Dikarya</taxon>
        <taxon>Ascomycota</taxon>
        <taxon>Pezizomycotina</taxon>
        <taxon>Sordariomycetes</taxon>
        <taxon>Hypocreomycetidae</taxon>
        <taxon>Hypocreales</taxon>
        <taxon>Nectriaceae</taxon>
        <taxon>Fusarium</taxon>
        <taxon>Fusarium burgessii species complex</taxon>
    </lineage>
</organism>
<dbReference type="GO" id="GO:0071555">
    <property type="term" value="P:cell wall organization"/>
    <property type="evidence" value="ECO:0007669"/>
    <property type="project" value="UniProtKB-KW"/>
</dbReference>
<dbReference type="PANTHER" id="PTHR31736:SF18">
    <property type="entry name" value="PUTATIVE-RELATED"/>
    <property type="match status" value="1"/>
</dbReference>
<comment type="similarity">
    <text evidence="2 9">Belongs to the glycosyl hydrolase 28 family.</text>
</comment>